<dbReference type="AlphaFoldDB" id="A0A430RIV2"/>
<dbReference type="GO" id="GO:0003677">
    <property type="term" value="F:DNA binding"/>
    <property type="evidence" value="ECO:0007669"/>
    <property type="project" value="UniProtKB-KW"/>
</dbReference>
<keyword evidence="4" id="KW-0804">Transcription</keyword>
<dbReference type="InterPro" id="IPR050239">
    <property type="entry name" value="Sigma-70_RNA_pol_init_factors"/>
</dbReference>
<dbReference type="InterPro" id="IPR036388">
    <property type="entry name" value="WH-like_DNA-bd_sf"/>
</dbReference>
<dbReference type="SUPFAM" id="SSF88946">
    <property type="entry name" value="Sigma2 domain of RNA polymerase sigma factors"/>
    <property type="match status" value="1"/>
</dbReference>
<dbReference type="InterPro" id="IPR013324">
    <property type="entry name" value="RNA_pol_sigma_r3/r4-like"/>
</dbReference>
<dbReference type="PRINTS" id="PR00046">
    <property type="entry name" value="SIGMA70FCT"/>
</dbReference>
<reference evidence="7 8" key="1">
    <citation type="journal article" date="2019" name="Extremophiles">
        <title>Biogeography of thermophiles and predominance of Thermus scotoductus in domestic water heaters.</title>
        <authorList>
            <person name="Wilpiszeski R.L."/>
            <person name="Zhang Z."/>
            <person name="House C.H."/>
        </authorList>
    </citation>
    <scope>NUCLEOTIDE SEQUENCE [LARGE SCALE GENOMIC DNA]</scope>
    <source>
        <strain evidence="7 8">28_S28</strain>
    </source>
</reference>
<evidence type="ECO:0000313" key="8">
    <source>
        <dbReference type="Proteomes" id="UP000287439"/>
    </source>
</evidence>
<evidence type="ECO:0000256" key="1">
    <source>
        <dbReference type="ARBA" id="ARBA00023015"/>
    </source>
</evidence>
<evidence type="ECO:0000259" key="6">
    <source>
        <dbReference type="PROSITE" id="PS00716"/>
    </source>
</evidence>
<dbReference type="PROSITE" id="PS00716">
    <property type="entry name" value="SIGMA70_2"/>
    <property type="match status" value="1"/>
</dbReference>
<dbReference type="InterPro" id="IPR013325">
    <property type="entry name" value="RNA_pol_sigma_r2"/>
</dbReference>
<proteinExistence type="predicted"/>
<dbReference type="Pfam" id="PF00140">
    <property type="entry name" value="Sigma70_r1_2"/>
    <property type="match status" value="1"/>
</dbReference>
<dbReference type="InterPro" id="IPR007627">
    <property type="entry name" value="RNA_pol_sigma70_r2"/>
</dbReference>
<dbReference type="Proteomes" id="UP000287439">
    <property type="component" value="Unassembled WGS sequence"/>
</dbReference>
<name>A0A430RIV2_THESC</name>
<keyword evidence="3" id="KW-0238">DNA-binding</keyword>
<dbReference type="Gene3D" id="1.20.120.1810">
    <property type="match status" value="1"/>
</dbReference>
<feature type="region of interest" description="Disordered" evidence="5">
    <location>
        <begin position="1"/>
        <end position="28"/>
    </location>
</feature>
<evidence type="ECO:0000313" key="7">
    <source>
        <dbReference type="EMBL" id="RTH14543.1"/>
    </source>
</evidence>
<dbReference type="Pfam" id="PF04539">
    <property type="entry name" value="Sigma70_r3"/>
    <property type="match status" value="1"/>
</dbReference>
<feature type="compositionally biased region" description="Basic and acidic residues" evidence="5">
    <location>
        <begin position="8"/>
        <end position="17"/>
    </location>
</feature>
<dbReference type="InterPro" id="IPR014284">
    <property type="entry name" value="RNA_pol_sigma-70_dom"/>
</dbReference>
<dbReference type="InterPro" id="IPR000943">
    <property type="entry name" value="RNA_pol_sigma70"/>
</dbReference>
<comment type="caution">
    <text evidence="7">The sequence shown here is derived from an EMBL/GenBank/DDBJ whole genome shotgun (WGS) entry which is preliminary data.</text>
</comment>
<evidence type="ECO:0000256" key="2">
    <source>
        <dbReference type="ARBA" id="ARBA00023082"/>
    </source>
</evidence>
<feature type="domain" description="RNA polymerase sigma-70" evidence="6">
    <location>
        <begin position="350"/>
        <end position="376"/>
    </location>
</feature>
<evidence type="ECO:0000256" key="3">
    <source>
        <dbReference type="ARBA" id="ARBA00023125"/>
    </source>
</evidence>
<dbReference type="EMBL" id="PELV01000404">
    <property type="protein sequence ID" value="RTH14543.1"/>
    <property type="molecule type" value="Genomic_DNA"/>
</dbReference>
<keyword evidence="1" id="KW-0805">Transcription regulation</keyword>
<accession>A0A430RIV2</accession>
<gene>
    <name evidence="7" type="ORF">CSW41_11995</name>
</gene>
<organism evidence="7 8">
    <name type="scientific">Thermus scotoductus</name>
    <dbReference type="NCBI Taxonomy" id="37636"/>
    <lineage>
        <taxon>Bacteria</taxon>
        <taxon>Thermotogati</taxon>
        <taxon>Deinococcota</taxon>
        <taxon>Deinococci</taxon>
        <taxon>Thermales</taxon>
        <taxon>Thermaceae</taxon>
        <taxon>Thermus</taxon>
    </lineage>
</organism>
<dbReference type="CDD" id="cd06171">
    <property type="entry name" value="Sigma70_r4"/>
    <property type="match status" value="1"/>
</dbReference>
<dbReference type="PANTHER" id="PTHR30603:SF47">
    <property type="entry name" value="RNA POLYMERASE SIGMA FACTOR SIGD, CHLOROPLASTIC"/>
    <property type="match status" value="1"/>
</dbReference>
<dbReference type="GO" id="GO:0006352">
    <property type="term" value="P:DNA-templated transcription initiation"/>
    <property type="evidence" value="ECO:0007669"/>
    <property type="project" value="InterPro"/>
</dbReference>
<sequence>MSMGAKGTLERLPHTPLEDLFENPPDLGDFDAPLDLEELEEALAEEEAAEAPAAPPATDAVRRYLQEIGSYPLLSLEEEVELARLIQRGQEAAKEIAALLNLSEEKVGLTALARVLERPYPEGEAIEKAIRAHPQAKRLYQEVRLGERARVDMVNANLRLVVSVAKGFMRRSDGLDFLDLIQEGNRGLVRATYSFDWRKRYKFSTYATWWIRQFIGRAIADQGRIIRLPVHFHEAYRKLRAAYAQLEMEKGRTPTPEELAAALGGDWTPSRVWETQRLGQELYSLDAKVGEDEEDTLGRFLADETLPSPEEVAMRRVMVETLERAIDALGERQAILLRMRMGLLDGREYTLEEVGRYLGVTRERVRQLEKKALRTLRYFILRDKGMQEFLH</sequence>
<dbReference type="PANTHER" id="PTHR30603">
    <property type="entry name" value="RNA POLYMERASE SIGMA FACTOR RPO"/>
    <property type="match status" value="1"/>
</dbReference>
<dbReference type="InterPro" id="IPR009042">
    <property type="entry name" value="RNA_pol_sigma70_r1_2"/>
</dbReference>
<evidence type="ECO:0000256" key="4">
    <source>
        <dbReference type="ARBA" id="ARBA00023163"/>
    </source>
</evidence>
<dbReference type="InterPro" id="IPR007624">
    <property type="entry name" value="RNA_pol_sigma70_r3"/>
</dbReference>
<dbReference type="SUPFAM" id="SSF88659">
    <property type="entry name" value="Sigma3 and sigma4 domains of RNA polymerase sigma factors"/>
    <property type="match status" value="2"/>
</dbReference>
<dbReference type="NCBIfam" id="TIGR02937">
    <property type="entry name" value="sigma70-ECF"/>
    <property type="match status" value="1"/>
</dbReference>
<dbReference type="RefSeq" id="WP_126203643.1">
    <property type="nucleotide sequence ID" value="NZ_PELV01000404.1"/>
</dbReference>
<protein>
    <submittedName>
        <fullName evidence="7">RNA polymerase subunit sigma-70</fullName>
    </submittedName>
</protein>
<evidence type="ECO:0000256" key="5">
    <source>
        <dbReference type="SAM" id="MobiDB-lite"/>
    </source>
</evidence>
<dbReference type="GO" id="GO:0016987">
    <property type="term" value="F:sigma factor activity"/>
    <property type="evidence" value="ECO:0007669"/>
    <property type="project" value="UniProtKB-KW"/>
</dbReference>
<dbReference type="InterPro" id="IPR007630">
    <property type="entry name" value="RNA_pol_sigma70_r4"/>
</dbReference>
<dbReference type="Gene3D" id="1.10.10.10">
    <property type="entry name" value="Winged helix-like DNA-binding domain superfamily/Winged helix DNA-binding domain"/>
    <property type="match status" value="2"/>
</dbReference>
<keyword evidence="2" id="KW-0731">Sigma factor</keyword>
<dbReference type="Pfam" id="PF04545">
    <property type="entry name" value="Sigma70_r4"/>
    <property type="match status" value="1"/>
</dbReference>
<dbReference type="Pfam" id="PF04542">
    <property type="entry name" value="Sigma70_r2"/>
    <property type="match status" value="1"/>
</dbReference>